<evidence type="ECO:0000313" key="6">
    <source>
        <dbReference type="Proteomes" id="UP000001197"/>
    </source>
</evidence>
<dbReference type="KEGG" id="pan:PODANSg09357"/>
<dbReference type="InterPro" id="IPR001466">
    <property type="entry name" value="Beta-lactam-related"/>
</dbReference>
<name>B2A9P2_PODAN</name>
<reference evidence="4" key="2">
    <citation type="submission" date="2008-07" db="EMBL/GenBank/DDBJ databases">
        <authorList>
            <person name="Genoscope - CEA"/>
        </authorList>
    </citation>
    <scope>NUCLEOTIDE SEQUENCE</scope>
    <source>
        <strain evidence="4">S mat+</strain>
    </source>
</reference>
<dbReference type="RefSeq" id="XP_001912310.1">
    <property type="nucleotide sequence ID" value="XM_001912275.1"/>
</dbReference>
<proteinExistence type="inferred from homology"/>
<evidence type="ECO:0000313" key="4">
    <source>
        <dbReference type="EMBL" id="CAP59790.1"/>
    </source>
</evidence>
<dbReference type="Gene3D" id="3.40.710.10">
    <property type="entry name" value="DD-peptidase/beta-lactamase superfamily"/>
    <property type="match status" value="2"/>
</dbReference>
<dbReference type="eggNOG" id="ENOG502SK9E">
    <property type="taxonomic scope" value="Eukaryota"/>
</dbReference>
<dbReference type="Proteomes" id="UP000001197">
    <property type="component" value="Chromosome 1"/>
</dbReference>
<reference evidence="4 6" key="1">
    <citation type="journal article" date="2008" name="Genome Biol.">
        <title>The genome sequence of the model ascomycete fungus Podospora anserina.</title>
        <authorList>
            <person name="Espagne E."/>
            <person name="Lespinet O."/>
            <person name="Malagnac F."/>
            <person name="Da Silva C."/>
            <person name="Jaillon O."/>
            <person name="Porcel B.M."/>
            <person name="Couloux A."/>
            <person name="Aury J.-M."/>
            <person name="Segurens B."/>
            <person name="Poulain J."/>
            <person name="Anthouard V."/>
            <person name="Grossetete S."/>
            <person name="Khalili H."/>
            <person name="Coppin E."/>
            <person name="Dequard-Chablat M."/>
            <person name="Picard M."/>
            <person name="Contamine V."/>
            <person name="Arnaise S."/>
            <person name="Bourdais A."/>
            <person name="Berteaux-Lecellier V."/>
            <person name="Gautheret D."/>
            <person name="de Vries R.P."/>
            <person name="Battaglia E."/>
            <person name="Coutinho P.M."/>
            <person name="Danchin E.G.J."/>
            <person name="Henrissat B."/>
            <person name="El Khoury R."/>
            <person name="Sainsard-Chanet A."/>
            <person name="Boivin A."/>
            <person name="Pinan-Lucarre B."/>
            <person name="Sellem C.H."/>
            <person name="Debuchy R."/>
            <person name="Wincker P."/>
            <person name="Weissenbach J."/>
            <person name="Silar P."/>
        </authorList>
    </citation>
    <scope>NUCLEOTIDE SEQUENCE [LARGE SCALE GENOMIC DNA]</scope>
    <source>
        <strain evidence="6">S / ATCC MYA-4624 / DSM 980 / FGSC 10383</strain>
        <strain evidence="4">S mat+</strain>
    </source>
</reference>
<evidence type="ECO:0000259" key="3">
    <source>
        <dbReference type="Pfam" id="PF00144"/>
    </source>
</evidence>
<reference evidence="5" key="4">
    <citation type="submission" date="2015-04" db="EMBL/GenBank/DDBJ databases">
        <title>Maintaining two mating types: Structure of the mating type locus and its role in heterokaryosis in Podospora anserina.</title>
        <authorList>
            <person name="Grognet P."/>
            <person name="Bidard F."/>
            <person name="Kuchly C."/>
            <person name="Chan Ho Tong L."/>
            <person name="Coppin E."/>
            <person name="Ait Benkhali J."/>
            <person name="Couloux A."/>
            <person name="Wincker P."/>
            <person name="Debuchy R."/>
            <person name="Silar P."/>
        </authorList>
    </citation>
    <scope>NUCLEOTIDE SEQUENCE</scope>
</reference>
<dbReference type="GeneID" id="6197196"/>
<dbReference type="InterPro" id="IPR050491">
    <property type="entry name" value="AmpC-like"/>
</dbReference>
<dbReference type="OrthoDB" id="4575146at2759"/>
<dbReference type="VEuPathDB" id="FungiDB:PODANS_1_1220"/>
<dbReference type="PANTHER" id="PTHR46825:SF14">
    <property type="entry name" value="BETA-LACTAMASE-RELATED DOMAIN-CONTAINING PROTEIN"/>
    <property type="match status" value="1"/>
</dbReference>
<comment type="similarity">
    <text evidence="1">Belongs to the peptidase S12 family.</text>
</comment>
<dbReference type="AlphaFoldDB" id="B2A9P2"/>
<gene>
    <name evidence="4" type="ORF">PODANS_1_1220</name>
</gene>
<organism evidence="4">
    <name type="scientific">Podospora anserina (strain S / ATCC MYA-4624 / DSM 980 / FGSC 10383)</name>
    <name type="common">Pleurage anserina</name>
    <dbReference type="NCBI Taxonomy" id="515849"/>
    <lineage>
        <taxon>Eukaryota</taxon>
        <taxon>Fungi</taxon>
        <taxon>Dikarya</taxon>
        <taxon>Ascomycota</taxon>
        <taxon>Pezizomycotina</taxon>
        <taxon>Sordariomycetes</taxon>
        <taxon>Sordariomycetidae</taxon>
        <taxon>Sordariales</taxon>
        <taxon>Podosporaceae</taxon>
        <taxon>Podospora</taxon>
        <taxon>Podospora anserina</taxon>
    </lineage>
</organism>
<dbReference type="PANTHER" id="PTHR46825">
    <property type="entry name" value="D-ALANYL-D-ALANINE-CARBOXYPEPTIDASE/ENDOPEPTIDASE AMPH"/>
    <property type="match status" value="1"/>
</dbReference>
<feature type="region of interest" description="Disordered" evidence="2">
    <location>
        <begin position="45"/>
        <end position="85"/>
    </location>
</feature>
<dbReference type="EMBL" id="CU633438">
    <property type="protein sequence ID" value="CAP59790.1"/>
    <property type="molecule type" value="Genomic_DNA"/>
</dbReference>
<feature type="domain" description="Beta-lactamase-related" evidence="3">
    <location>
        <begin position="135"/>
        <end position="323"/>
    </location>
</feature>
<keyword evidence="6" id="KW-1185">Reference proteome</keyword>
<dbReference type="SUPFAM" id="SSF56601">
    <property type="entry name" value="beta-lactamase/transpeptidase-like"/>
    <property type="match status" value="1"/>
</dbReference>
<dbReference type="HOGENOM" id="CLU_604281_0_0_1"/>
<protein>
    <submittedName>
        <fullName evidence="4">Podospora anserina S mat+ genomic DNA chromosome 1, supercontig 1</fullName>
    </submittedName>
</protein>
<dbReference type="InterPro" id="IPR012338">
    <property type="entry name" value="Beta-lactam/transpept-like"/>
</dbReference>
<evidence type="ECO:0000256" key="1">
    <source>
        <dbReference type="ARBA" id="ARBA00038215"/>
    </source>
</evidence>
<dbReference type="EMBL" id="FO904936">
    <property type="protein sequence ID" value="CDP22433.1"/>
    <property type="molecule type" value="Genomic_DNA"/>
</dbReference>
<evidence type="ECO:0000313" key="5">
    <source>
        <dbReference type="EMBL" id="CDP22433.1"/>
    </source>
</evidence>
<reference evidence="6" key="3">
    <citation type="journal article" date="2014" name="Genetics">
        <title>Maintaining two mating types: Structure of the mating type locus and its role in heterokaryosis in Podospora anserina.</title>
        <authorList>
            <person name="Grognet P."/>
            <person name="Bidard F."/>
            <person name="Kuchly C."/>
            <person name="Tong L.C.H."/>
            <person name="Coppin E."/>
            <person name="Benkhali J.A."/>
            <person name="Couloux A."/>
            <person name="Wincker P."/>
            <person name="Debuchy R."/>
            <person name="Silar P."/>
        </authorList>
    </citation>
    <scope>GENOME REANNOTATION</scope>
    <source>
        <strain evidence="6">S / ATCC MYA-4624 / DSM 980 / FGSC 10383</strain>
    </source>
</reference>
<evidence type="ECO:0000256" key="2">
    <source>
        <dbReference type="SAM" id="MobiDB-lite"/>
    </source>
</evidence>
<sequence length="453" mass="50628">MPIVRYFYSFEELSFFPYNSRPAGCQLHLRANGFFRDNNLLHHSSHEPSADGSFLPSPRHTTSIPPSLPTYPEDPSRPQTYDESSNRVLPSARVDSLHPCDPTCIRCCWSFRWRSRRSNKPTACRWLRVSRCRGNERTVYHLASLSKSFTAAAIALLVADGKLAFGDRMCDILPGFHHANDAINSQSTLLDFLSRRTGLASKNALWQQDGPEILLGENDTLPMVSYMEAAQPLGEQWTYNNFGYDILTNIIAYALQDTTTAAHPPEENWARGYMPGPDGTLTGVGRPQISEGTVQQAANGVKSSVNDLLVYYKAVLDAWRLETGSGISQDQNLPPLKSVKELLTSHIPLDPDADGQWYSAGWATSGPDDCSEKNDYVSLAKQSAAAYDDMWTRWPDLDVPTYVFHFGTDEKGHIETLQWEHDPDVPGGETFVKKSNETLDHRVPTELSGTVKR</sequence>
<accession>B2A9P2</accession>
<dbReference type="Pfam" id="PF00144">
    <property type="entry name" value="Beta-lactamase"/>
    <property type="match status" value="1"/>
</dbReference>